<feature type="compositionally biased region" description="Basic residues" evidence="1">
    <location>
        <begin position="119"/>
        <end position="130"/>
    </location>
</feature>
<feature type="non-terminal residue" evidence="2">
    <location>
        <position position="136"/>
    </location>
</feature>
<comment type="caution">
    <text evidence="2">The sequence shown here is derived from an EMBL/GenBank/DDBJ whole genome shotgun (WGS) entry which is preliminary data.</text>
</comment>
<feature type="region of interest" description="Disordered" evidence="1">
    <location>
        <begin position="73"/>
        <end position="136"/>
    </location>
</feature>
<proteinExistence type="predicted"/>
<feature type="non-terminal residue" evidence="2">
    <location>
        <position position="1"/>
    </location>
</feature>
<accession>A0A699VUE3</accession>
<name>A0A699VUE3_TANCI</name>
<sequence>RVNVQVSATARPPGKGKAGTRASAKLTVAVIFHYADLAELREKQALPVGLGWTAVSIAYSTVRGMMQARLAGTSFALPPPPPASRNWRGRPAAPAPGAGAGSGRGRPGLPHSAIPGRGRCGHPRAGRRRPSGTDQP</sequence>
<dbReference type="EMBL" id="BKCJ011493963">
    <property type="protein sequence ID" value="GFD37993.1"/>
    <property type="molecule type" value="Genomic_DNA"/>
</dbReference>
<dbReference type="AlphaFoldDB" id="A0A699VUE3"/>
<reference evidence="2" key="1">
    <citation type="journal article" date="2019" name="Sci. Rep.">
        <title>Draft genome of Tanacetum cinerariifolium, the natural source of mosquito coil.</title>
        <authorList>
            <person name="Yamashiro T."/>
            <person name="Shiraishi A."/>
            <person name="Satake H."/>
            <person name="Nakayama K."/>
        </authorList>
    </citation>
    <scope>NUCLEOTIDE SEQUENCE</scope>
</reference>
<organism evidence="2">
    <name type="scientific">Tanacetum cinerariifolium</name>
    <name type="common">Dalmatian daisy</name>
    <name type="synonym">Chrysanthemum cinerariifolium</name>
    <dbReference type="NCBI Taxonomy" id="118510"/>
    <lineage>
        <taxon>Eukaryota</taxon>
        <taxon>Viridiplantae</taxon>
        <taxon>Streptophyta</taxon>
        <taxon>Embryophyta</taxon>
        <taxon>Tracheophyta</taxon>
        <taxon>Spermatophyta</taxon>
        <taxon>Magnoliopsida</taxon>
        <taxon>eudicotyledons</taxon>
        <taxon>Gunneridae</taxon>
        <taxon>Pentapetalae</taxon>
        <taxon>asterids</taxon>
        <taxon>campanulids</taxon>
        <taxon>Asterales</taxon>
        <taxon>Asteraceae</taxon>
        <taxon>Asteroideae</taxon>
        <taxon>Anthemideae</taxon>
        <taxon>Anthemidinae</taxon>
        <taxon>Tanacetum</taxon>
    </lineage>
</organism>
<evidence type="ECO:0000313" key="2">
    <source>
        <dbReference type="EMBL" id="GFD37993.1"/>
    </source>
</evidence>
<protein>
    <submittedName>
        <fullName evidence="2">Uncharacterized protein</fullName>
    </submittedName>
</protein>
<gene>
    <name evidence="2" type="ORF">Tci_909962</name>
</gene>
<evidence type="ECO:0000256" key="1">
    <source>
        <dbReference type="SAM" id="MobiDB-lite"/>
    </source>
</evidence>